<gene>
    <name evidence="1" type="ORF">S01H4_58321</name>
</gene>
<dbReference type="EMBL" id="BART01034054">
    <property type="protein sequence ID" value="GAH13984.1"/>
    <property type="molecule type" value="Genomic_DNA"/>
</dbReference>
<comment type="caution">
    <text evidence="1">The sequence shown here is derived from an EMBL/GenBank/DDBJ whole genome shotgun (WGS) entry which is preliminary data.</text>
</comment>
<name>X1EA29_9ZZZZ</name>
<evidence type="ECO:0000313" key="1">
    <source>
        <dbReference type="EMBL" id="GAH13984.1"/>
    </source>
</evidence>
<feature type="non-terminal residue" evidence="1">
    <location>
        <position position="1"/>
    </location>
</feature>
<protein>
    <submittedName>
        <fullName evidence="1">Uncharacterized protein</fullName>
    </submittedName>
</protein>
<proteinExistence type="predicted"/>
<sequence>VLVRNNKPVIIDWAEARVRTSPIESKRPESDMYWLRRTMRQLANLPPDE</sequence>
<dbReference type="AlphaFoldDB" id="X1EA29"/>
<organism evidence="1">
    <name type="scientific">marine sediment metagenome</name>
    <dbReference type="NCBI Taxonomy" id="412755"/>
    <lineage>
        <taxon>unclassified sequences</taxon>
        <taxon>metagenomes</taxon>
        <taxon>ecological metagenomes</taxon>
    </lineage>
</organism>
<accession>X1EA29</accession>
<reference evidence="1" key="1">
    <citation type="journal article" date="2014" name="Front. Microbiol.">
        <title>High frequency of phylogenetically diverse reductive dehalogenase-homologous genes in deep subseafloor sedimentary metagenomes.</title>
        <authorList>
            <person name="Kawai M."/>
            <person name="Futagami T."/>
            <person name="Toyoda A."/>
            <person name="Takaki Y."/>
            <person name="Nishi S."/>
            <person name="Hori S."/>
            <person name="Arai W."/>
            <person name="Tsubouchi T."/>
            <person name="Morono Y."/>
            <person name="Uchiyama I."/>
            <person name="Ito T."/>
            <person name="Fujiyama A."/>
            <person name="Inagaki F."/>
            <person name="Takami H."/>
        </authorList>
    </citation>
    <scope>NUCLEOTIDE SEQUENCE</scope>
    <source>
        <strain evidence="1">Expedition CK06-06</strain>
    </source>
</reference>